<evidence type="ECO:0000259" key="3">
    <source>
        <dbReference type="Pfam" id="PF13400"/>
    </source>
</evidence>
<name>A0A4R7J2H3_9ACTN</name>
<feature type="compositionally biased region" description="Pro residues" evidence="1">
    <location>
        <begin position="167"/>
        <end position="192"/>
    </location>
</feature>
<sequence>MKVVNQSQVPLPHDAERGSGPVTVVLFLGILAVVFAIGVTAVGGVANKETSAAQAAADAAALAGARSILDRAPSDLAPGFRFPTEIPVLLGGSACSARGHAEAQRLAQTNGANVTDYCWNPFTDRISVTVTLPATEVSGDVVSASAVAQTRFAPGSCTVDPGFDIPTPSPTPSAEPPSPSPGPTSTPEPPPILDTDIECGGFSYPITWDMSLNRFVFLDPPLATLLDDLDPRLVA</sequence>
<evidence type="ECO:0000256" key="2">
    <source>
        <dbReference type="SAM" id="Phobius"/>
    </source>
</evidence>
<dbReference type="Pfam" id="PF13400">
    <property type="entry name" value="Tad"/>
    <property type="match status" value="1"/>
</dbReference>
<dbReference type="EMBL" id="SOAW01000002">
    <property type="protein sequence ID" value="TDT31284.1"/>
    <property type="molecule type" value="Genomic_DNA"/>
</dbReference>
<dbReference type="Proteomes" id="UP000295371">
    <property type="component" value="Unassembled WGS sequence"/>
</dbReference>
<accession>A0A4R7J2H3</accession>
<keyword evidence="2" id="KW-1133">Transmembrane helix</keyword>
<evidence type="ECO:0000313" key="4">
    <source>
        <dbReference type="EMBL" id="TDT31284.1"/>
    </source>
</evidence>
<gene>
    <name evidence="4" type="ORF">CLV29_2699</name>
</gene>
<feature type="domain" description="Putative Flp pilus-assembly TadG-like N-terminal" evidence="3">
    <location>
        <begin position="22"/>
        <end position="66"/>
    </location>
</feature>
<evidence type="ECO:0000313" key="5">
    <source>
        <dbReference type="Proteomes" id="UP000295371"/>
    </source>
</evidence>
<feature type="transmembrane region" description="Helical" evidence="2">
    <location>
        <begin position="20"/>
        <end position="42"/>
    </location>
</feature>
<proteinExistence type="predicted"/>
<comment type="caution">
    <text evidence="4">The sequence shown here is derived from an EMBL/GenBank/DDBJ whole genome shotgun (WGS) entry which is preliminary data.</text>
</comment>
<keyword evidence="2" id="KW-0812">Transmembrane</keyword>
<keyword evidence="2" id="KW-0472">Membrane</keyword>
<dbReference type="InterPro" id="IPR028087">
    <property type="entry name" value="Tad_N"/>
</dbReference>
<dbReference type="OrthoDB" id="9885054at2"/>
<feature type="region of interest" description="Disordered" evidence="1">
    <location>
        <begin position="157"/>
        <end position="195"/>
    </location>
</feature>
<protein>
    <submittedName>
        <fullName evidence="4">Putative Flp pilus-assembly TadE/G-like protein</fullName>
    </submittedName>
</protein>
<dbReference type="RefSeq" id="WP_133755576.1">
    <property type="nucleotide sequence ID" value="NZ_SOAW01000002.1"/>
</dbReference>
<keyword evidence="5" id="KW-1185">Reference proteome</keyword>
<evidence type="ECO:0000256" key="1">
    <source>
        <dbReference type="SAM" id="MobiDB-lite"/>
    </source>
</evidence>
<organism evidence="4 5">
    <name type="scientific">Naumannella halotolerans</name>
    <dbReference type="NCBI Taxonomy" id="993414"/>
    <lineage>
        <taxon>Bacteria</taxon>
        <taxon>Bacillati</taxon>
        <taxon>Actinomycetota</taxon>
        <taxon>Actinomycetes</taxon>
        <taxon>Propionibacteriales</taxon>
        <taxon>Propionibacteriaceae</taxon>
        <taxon>Naumannella</taxon>
    </lineage>
</organism>
<dbReference type="AlphaFoldDB" id="A0A4R7J2H3"/>
<reference evidence="4 5" key="1">
    <citation type="submission" date="2019-03" db="EMBL/GenBank/DDBJ databases">
        <title>Genomic Encyclopedia of Archaeal and Bacterial Type Strains, Phase II (KMG-II): from individual species to whole genera.</title>
        <authorList>
            <person name="Goeker M."/>
        </authorList>
    </citation>
    <scope>NUCLEOTIDE SEQUENCE [LARGE SCALE GENOMIC DNA]</scope>
    <source>
        <strain evidence="4 5">DSM 24323</strain>
    </source>
</reference>